<dbReference type="PANTHER" id="PTHR48086">
    <property type="entry name" value="SODIUM/PROLINE SYMPORTER-RELATED"/>
    <property type="match status" value="1"/>
</dbReference>
<feature type="transmembrane region" description="Helical" evidence="9">
    <location>
        <begin position="223"/>
        <end position="240"/>
    </location>
</feature>
<evidence type="ECO:0000313" key="11">
    <source>
        <dbReference type="Proteomes" id="UP001595805"/>
    </source>
</evidence>
<protein>
    <submittedName>
        <fullName evidence="10">Sodium:solute symporter family protein</fullName>
    </submittedName>
</protein>
<keyword evidence="5 9" id="KW-0812">Transmembrane</keyword>
<dbReference type="InterPro" id="IPR001734">
    <property type="entry name" value="Na/solute_symporter"/>
</dbReference>
<dbReference type="Gene3D" id="1.20.1730.10">
    <property type="entry name" value="Sodium/glucose cotransporter"/>
    <property type="match status" value="1"/>
</dbReference>
<dbReference type="PANTHER" id="PTHR48086:SF7">
    <property type="entry name" value="SODIUM-SOLUTE SYMPORTER-RELATED"/>
    <property type="match status" value="1"/>
</dbReference>
<feature type="transmembrane region" description="Helical" evidence="9">
    <location>
        <begin position="115"/>
        <end position="140"/>
    </location>
</feature>
<accession>A0ABV8AMX9</accession>
<dbReference type="Proteomes" id="UP001595805">
    <property type="component" value="Unassembled WGS sequence"/>
</dbReference>
<dbReference type="PROSITE" id="PS50283">
    <property type="entry name" value="NA_SOLUT_SYMP_3"/>
    <property type="match status" value="1"/>
</dbReference>
<name>A0ABV8AMX9_9BACT</name>
<dbReference type="EMBL" id="JBHRZS010000006">
    <property type="protein sequence ID" value="MFC3879392.1"/>
    <property type="molecule type" value="Genomic_DNA"/>
</dbReference>
<evidence type="ECO:0000256" key="8">
    <source>
        <dbReference type="RuleBase" id="RU362091"/>
    </source>
</evidence>
<feature type="transmembrane region" description="Helical" evidence="9">
    <location>
        <begin position="312"/>
        <end position="333"/>
    </location>
</feature>
<organism evidence="10 11">
    <name type="scientific">Algoriphagus namhaensis</name>
    <dbReference type="NCBI Taxonomy" id="915353"/>
    <lineage>
        <taxon>Bacteria</taxon>
        <taxon>Pseudomonadati</taxon>
        <taxon>Bacteroidota</taxon>
        <taxon>Cytophagia</taxon>
        <taxon>Cytophagales</taxon>
        <taxon>Cyclobacteriaceae</taxon>
        <taxon>Algoriphagus</taxon>
    </lineage>
</organism>
<evidence type="ECO:0000256" key="4">
    <source>
        <dbReference type="ARBA" id="ARBA00022475"/>
    </source>
</evidence>
<feature type="transmembrane region" description="Helical" evidence="9">
    <location>
        <begin position="436"/>
        <end position="453"/>
    </location>
</feature>
<evidence type="ECO:0000313" key="10">
    <source>
        <dbReference type="EMBL" id="MFC3879392.1"/>
    </source>
</evidence>
<reference evidence="11" key="1">
    <citation type="journal article" date="2019" name="Int. J. Syst. Evol. Microbiol.">
        <title>The Global Catalogue of Microorganisms (GCM) 10K type strain sequencing project: providing services to taxonomists for standard genome sequencing and annotation.</title>
        <authorList>
            <consortium name="The Broad Institute Genomics Platform"/>
            <consortium name="The Broad Institute Genome Sequencing Center for Infectious Disease"/>
            <person name="Wu L."/>
            <person name="Ma J."/>
        </authorList>
    </citation>
    <scope>NUCLEOTIDE SEQUENCE [LARGE SCALE GENOMIC DNA]</scope>
    <source>
        <strain evidence="11">CCUG 60523</strain>
    </source>
</reference>
<evidence type="ECO:0000256" key="6">
    <source>
        <dbReference type="ARBA" id="ARBA00022989"/>
    </source>
</evidence>
<gene>
    <name evidence="10" type="ORF">ACFOSV_04370</name>
</gene>
<feature type="transmembrane region" description="Helical" evidence="9">
    <location>
        <begin position="260"/>
        <end position="284"/>
    </location>
</feature>
<keyword evidence="6 9" id="KW-1133">Transmembrane helix</keyword>
<dbReference type="CDD" id="cd11474">
    <property type="entry name" value="SLC5sbd_CHT"/>
    <property type="match status" value="1"/>
</dbReference>
<feature type="transmembrane region" description="Helical" evidence="9">
    <location>
        <begin position="6"/>
        <end position="24"/>
    </location>
</feature>
<dbReference type="PROSITE" id="PS00457">
    <property type="entry name" value="NA_SOLUT_SYMP_2"/>
    <property type="match status" value="1"/>
</dbReference>
<keyword evidence="4" id="KW-1003">Cell membrane</keyword>
<feature type="transmembrane region" description="Helical" evidence="9">
    <location>
        <begin position="36"/>
        <end position="56"/>
    </location>
</feature>
<comment type="subcellular location">
    <subcellularLocation>
        <location evidence="1">Membrane</location>
        <topology evidence="1">Multi-pass membrane protein</topology>
    </subcellularLocation>
</comment>
<dbReference type="RefSeq" id="WP_377903778.1">
    <property type="nucleotide sequence ID" value="NZ_JBHRZS010000006.1"/>
</dbReference>
<feature type="transmembrane region" description="Helical" evidence="9">
    <location>
        <begin position="410"/>
        <end position="430"/>
    </location>
</feature>
<feature type="transmembrane region" description="Helical" evidence="9">
    <location>
        <begin position="68"/>
        <end position="90"/>
    </location>
</feature>
<comment type="similarity">
    <text evidence="2 8">Belongs to the sodium:solute symporter (SSF) (TC 2.A.21) family.</text>
</comment>
<proteinExistence type="inferred from homology"/>
<keyword evidence="7 9" id="KW-0472">Membrane</keyword>
<feature type="transmembrane region" description="Helical" evidence="9">
    <location>
        <begin position="381"/>
        <end position="403"/>
    </location>
</feature>
<comment type="caution">
    <text evidence="10">The sequence shown here is derived from an EMBL/GenBank/DDBJ whole genome shotgun (WGS) entry which is preliminary data.</text>
</comment>
<evidence type="ECO:0000256" key="2">
    <source>
        <dbReference type="ARBA" id="ARBA00006434"/>
    </source>
</evidence>
<keyword evidence="11" id="KW-1185">Reference proteome</keyword>
<keyword evidence="3" id="KW-0813">Transport</keyword>
<feature type="transmembrane region" description="Helical" evidence="9">
    <location>
        <begin position="177"/>
        <end position="194"/>
    </location>
</feature>
<sequence>MVYIFIPIYISINLLIGFWASKRVKNTSDFTLAGKNLSSAFVGVTLFATWFGSSQIMGNPSYFVMDGFSAFMTLCVAGGLCFAIVGLFYARKLYRLNLVTVGDFFKRRFSKQMDVTISILLIFSYPPWIAAQLVALSFLFESIFGMPVNFGIVLAAVIVMFYTYIGGMWAVSYTDMVQSVLILAGMIYLFYTLMQETGGMAPVFESKPDSFFSLFPKNTINGWSDYLAVFLAYSVGAIPAQEIYQRIFSAKSSRAAISGLYLGSFLLIFISTIPMLIAITAAYLHPELMDINGGQNIIPMTVSAFSSVPVQILFFGALISAILSTSSGAMLAPATIVGENLIKTNFPQITDRRLLLFTRLSVVLIAAISCGFAFINSDIVQLVVISLSLIMVCVFAPFTFGIFWQKSSIFGAWAAIILGAAIFLGCLLAETTIDPTIYGLIGSCVAMYVGSLIKPDPEIHPIYSEMKKR</sequence>
<feature type="transmembrane region" description="Helical" evidence="9">
    <location>
        <begin position="354"/>
        <end position="375"/>
    </location>
</feature>
<evidence type="ECO:0000256" key="7">
    <source>
        <dbReference type="ARBA" id="ARBA00023136"/>
    </source>
</evidence>
<dbReference type="Pfam" id="PF00474">
    <property type="entry name" value="SSF"/>
    <property type="match status" value="1"/>
</dbReference>
<evidence type="ECO:0000256" key="3">
    <source>
        <dbReference type="ARBA" id="ARBA00022448"/>
    </source>
</evidence>
<dbReference type="InterPro" id="IPR018212">
    <property type="entry name" value="Na/solute_symporter_CS"/>
</dbReference>
<evidence type="ECO:0000256" key="9">
    <source>
        <dbReference type="SAM" id="Phobius"/>
    </source>
</evidence>
<dbReference type="InterPro" id="IPR038377">
    <property type="entry name" value="Na/Glc_symporter_sf"/>
</dbReference>
<evidence type="ECO:0000256" key="5">
    <source>
        <dbReference type="ARBA" id="ARBA00022692"/>
    </source>
</evidence>
<evidence type="ECO:0000256" key="1">
    <source>
        <dbReference type="ARBA" id="ARBA00004141"/>
    </source>
</evidence>
<dbReference type="InterPro" id="IPR050277">
    <property type="entry name" value="Sodium:Solute_Symporter"/>
</dbReference>
<feature type="transmembrane region" description="Helical" evidence="9">
    <location>
        <begin position="146"/>
        <end position="165"/>
    </location>
</feature>